<evidence type="ECO:0000313" key="1">
    <source>
        <dbReference type="EMBL" id="KAK7303296.1"/>
    </source>
</evidence>
<dbReference type="AlphaFoldDB" id="A0AAN9JS19"/>
<evidence type="ECO:0000313" key="2">
    <source>
        <dbReference type="Proteomes" id="UP001359559"/>
    </source>
</evidence>
<comment type="caution">
    <text evidence="1">The sequence shown here is derived from an EMBL/GenBank/DDBJ whole genome shotgun (WGS) entry which is preliminary data.</text>
</comment>
<keyword evidence="2" id="KW-1185">Reference proteome</keyword>
<dbReference type="EMBL" id="JAYKXN010000003">
    <property type="protein sequence ID" value="KAK7303296.1"/>
    <property type="molecule type" value="Genomic_DNA"/>
</dbReference>
<name>A0AAN9JS19_CLITE</name>
<reference evidence="1 2" key="1">
    <citation type="submission" date="2024-01" db="EMBL/GenBank/DDBJ databases">
        <title>The genomes of 5 underutilized Papilionoideae crops provide insights into root nodulation and disease resistance.</title>
        <authorList>
            <person name="Yuan L."/>
        </authorList>
    </citation>
    <scope>NUCLEOTIDE SEQUENCE [LARGE SCALE GENOMIC DNA]</scope>
    <source>
        <strain evidence="1">LY-2023</strain>
        <tissue evidence="1">Leaf</tissue>
    </source>
</reference>
<dbReference type="Proteomes" id="UP001359559">
    <property type="component" value="Unassembled WGS sequence"/>
</dbReference>
<protein>
    <submittedName>
        <fullName evidence="1">Uncharacterized protein</fullName>
    </submittedName>
</protein>
<gene>
    <name evidence="1" type="ORF">RJT34_14199</name>
</gene>
<sequence length="90" mass="10755">MRYNKAKHSDLKLEENFGVWEGKENRKPTHHRTRFDPFIGATLILQHIIWHPTQLFVASLTSNLFTFSLYFRVSSHFNFHLMDTASYTHF</sequence>
<proteinExistence type="predicted"/>
<organism evidence="1 2">
    <name type="scientific">Clitoria ternatea</name>
    <name type="common">Butterfly pea</name>
    <dbReference type="NCBI Taxonomy" id="43366"/>
    <lineage>
        <taxon>Eukaryota</taxon>
        <taxon>Viridiplantae</taxon>
        <taxon>Streptophyta</taxon>
        <taxon>Embryophyta</taxon>
        <taxon>Tracheophyta</taxon>
        <taxon>Spermatophyta</taxon>
        <taxon>Magnoliopsida</taxon>
        <taxon>eudicotyledons</taxon>
        <taxon>Gunneridae</taxon>
        <taxon>Pentapetalae</taxon>
        <taxon>rosids</taxon>
        <taxon>fabids</taxon>
        <taxon>Fabales</taxon>
        <taxon>Fabaceae</taxon>
        <taxon>Papilionoideae</taxon>
        <taxon>50 kb inversion clade</taxon>
        <taxon>NPAAA clade</taxon>
        <taxon>indigoferoid/millettioid clade</taxon>
        <taxon>Phaseoleae</taxon>
        <taxon>Clitoria</taxon>
    </lineage>
</organism>
<accession>A0AAN9JS19</accession>